<gene>
    <name evidence="2" type="ORF">ENP55_06815</name>
</gene>
<feature type="coiled-coil region" evidence="1">
    <location>
        <begin position="52"/>
        <end position="79"/>
    </location>
</feature>
<evidence type="ECO:0000256" key="1">
    <source>
        <dbReference type="SAM" id="Coils"/>
    </source>
</evidence>
<reference evidence="2" key="1">
    <citation type="journal article" date="2020" name="mSystems">
        <title>Genome- and Community-Level Interaction Insights into Carbon Utilization and Element Cycling Functions of Hydrothermarchaeota in Hydrothermal Sediment.</title>
        <authorList>
            <person name="Zhou Z."/>
            <person name="Liu Y."/>
            <person name="Xu W."/>
            <person name="Pan J."/>
            <person name="Luo Z.H."/>
            <person name="Li M."/>
        </authorList>
    </citation>
    <scope>NUCLEOTIDE SEQUENCE [LARGE SCALE GENOMIC DNA]</scope>
    <source>
        <strain evidence="2">SpSt-23</strain>
    </source>
</reference>
<comment type="caution">
    <text evidence="2">The sequence shown here is derived from an EMBL/GenBank/DDBJ whole genome shotgun (WGS) entry which is preliminary data.</text>
</comment>
<organism evidence="2">
    <name type="scientific">Thermosphaera aggregans</name>
    <dbReference type="NCBI Taxonomy" id="54254"/>
    <lineage>
        <taxon>Archaea</taxon>
        <taxon>Thermoproteota</taxon>
        <taxon>Thermoprotei</taxon>
        <taxon>Desulfurococcales</taxon>
        <taxon>Desulfurococcaceae</taxon>
        <taxon>Thermosphaera</taxon>
    </lineage>
</organism>
<evidence type="ECO:0000313" key="2">
    <source>
        <dbReference type="EMBL" id="HEF87964.1"/>
    </source>
</evidence>
<proteinExistence type="predicted"/>
<sequence>MLVSARYRCVVCGRVFPKGQGIVLSYGDLTLSFHSSRCASRFFKSLVERVPREELKGYVKKIMEEYEEALSQREKARAKKI</sequence>
<dbReference type="EMBL" id="DSJT01000038">
    <property type="protein sequence ID" value="HEF87964.1"/>
    <property type="molecule type" value="Genomic_DNA"/>
</dbReference>
<accession>A0A7C2FZ02</accession>
<keyword evidence="1" id="KW-0175">Coiled coil</keyword>
<name>A0A7C2FZ02_9CREN</name>
<protein>
    <submittedName>
        <fullName evidence="2">Uncharacterized protein</fullName>
    </submittedName>
</protein>
<dbReference type="AlphaFoldDB" id="A0A7C2FZ02"/>